<dbReference type="Gramene" id="PGSC0003DMT400054592">
    <property type="protein sequence ID" value="PGSC0003DMT400054592"/>
    <property type="gene ID" value="PGSC0003DMG401021183"/>
</dbReference>
<organism evidence="1 2">
    <name type="scientific">Solanum tuberosum</name>
    <name type="common">Potato</name>
    <dbReference type="NCBI Taxonomy" id="4113"/>
    <lineage>
        <taxon>Eukaryota</taxon>
        <taxon>Viridiplantae</taxon>
        <taxon>Streptophyta</taxon>
        <taxon>Embryophyta</taxon>
        <taxon>Tracheophyta</taxon>
        <taxon>Spermatophyta</taxon>
        <taxon>Magnoliopsida</taxon>
        <taxon>eudicotyledons</taxon>
        <taxon>Gunneridae</taxon>
        <taxon>Pentapetalae</taxon>
        <taxon>asterids</taxon>
        <taxon>lamiids</taxon>
        <taxon>Solanales</taxon>
        <taxon>Solanaceae</taxon>
        <taxon>Solanoideae</taxon>
        <taxon>Solaneae</taxon>
        <taxon>Solanum</taxon>
    </lineage>
</organism>
<dbReference type="AlphaFoldDB" id="M1BWK5"/>
<reference evidence="1" key="2">
    <citation type="submission" date="2015-06" db="UniProtKB">
        <authorList>
            <consortium name="EnsemblPlants"/>
        </authorList>
    </citation>
    <scope>IDENTIFICATION</scope>
    <source>
        <strain evidence="1">DM1-3 516 R44</strain>
    </source>
</reference>
<keyword evidence="2" id="KW-1185">Reference proteome</keyword>
<proteinExistence type="predicted"/>
<name>M1BWK5_SOLTU</name>
<evidence type="ECO:0000313" key="1">
    <source>
        <dbReference type="EnsemblPlants" id="PGSC0003DMT400054592"/>
    </source>
</evidence>
<dbReference type="InParanoid" id="M1BWK5"/>
<dbReference type="Proteomes" id="UP000011115">
    <property type="component" value="Unassembled WGS sequence"/>
</dbReference>
<accession>M1BWK5</accession>
<dbReference type="EnsemblPlants" id="PGSC0003DMT400054592">
    <property type="protein sequence ID" value="PGSC0003DMT400054592"/>
    <property type="gene ID" value="PGSC0003DMG401021183"/>
</dbReference>
<dbReference type="PaxDb" id="4113-PGSC0003DMT400054592"/>
<dbReference type="HOGENOM" id="CLU_2531861_0_0_1"/>
<sequence>MPKSKVVLRRVIYASDMKPPKIVSKKAVPKKFVVLVAAPAKSKCITDAKYTTKLIIFATNPMLSNNIIPAKSHQIKCVIVENIF</sequence>
<reference evidence="2" key="1">
    <citation type="journal article" date="2011" name="Nature">
        <title>Genome sequence and analysis of the tuber crop potato.</title>
        <authorList>
            <consortium name="The Potato Genome Sequencing Consortium"/>
        </authorList>
    </citation>
    <scope>NUCLEOTIDE SEQUENCE [LARGE SCALE GENOMIC DNA]</scope>
    <source>
        <strain evidence="2">cv. DM1-3 516 R44</strain>
    </source>
</reference>
<protein>
    <submittedName>
        <fullName evidence="1">TGF-beta receptor, type I/II extracellular region</fullName>
    </submittedName>
</protein>
<evidence type="ECO:0000313" key="2">
    <source>
        <dbReference type="Proteomes" id="UP000011115"/>
    </source>
</evidence>